<dbReference type="Pfam" id="PF02774">
    <property type="entry name" value="Semialdhyde_dhC"/>
    <property type="match status" value="1"/>
</dbReference>
<dbReference type="InterPro" id="IPR000534">
    <property type="entry name" value="Semialdehyde_DH_NAD-bd"/>
</dbReference>
<keyword evidence="11 15" id="KW-0560">Oxidoreductase</keyword>
<keyword evidence="12 15" id="KW-0457">Lysine biosynthesis</keyword>
<comment type="catalytic activity">
    <reaction evidence="14 15">
        <text>L-aspartate 4-semialdehyde + phosphate + NADP(+) = 4-phospho-L-aspartate + NADPH + H(+)</text>
        <dbReference type="Rhea" id="RHEA:24284"/>
        <dbReference type="ChEBI" id="CHEBI:15378"/>
        <dbReference type="ChEBI" id="CHEBI:43474"/>
        <dbReference type="ChEBI" id="CHEBI:57535"/>
        <dbReference type="ChEBI" id="CHEBI:57783"/>
        <dbReference type="ChEBI" id="CHEBI:58349"/>
        <dbReference type="ChEBI" id="CHEBI:537519"/>
        <dbReference type="EC" id="1.2.1.11"/>
    </reaction>
</comment>
<dbReference type="GO" id="GO:0071266">
    <property type="term" value="P:'de novo' L-methionine biosynthetic process"/>
    <property type="evidence" value="ECO:0007669"/>
    <property type="project" value="UniProtKB-UniRule"/>
</dbReference>
<evidence type="ECO:0000259" key="17">
    <source>
        <dbReference type="SMART" id="SM00859"/>
    </source>
</evidence>
<dbReference type="Pfam" id="PF01118">
    <property type="entry name" value="Semialdhyde_dh"/>
    <property type="match status" value="1"/>
</dbReference>
<evidence type="ECO:0000313" key="19">
    <source>
        <dbReference type="Proteomes" id="UP000199054"/>
    </source>
</evidence>
<feature type="binding site" evidence="15">
    <location>
        <position position="99"/>
    </location>
    <ligand>
        <name>phosphate</name>
        <dbReference type="ChEBI" id="CHEBI:43474"/>
    </ligand>
</feature>
<dbReference type="Proteomes" id="UP000199054">
    <property type="component" value="Unassembled WGS sequence"/>
</dbReference>
<dbReference type="CDD" id="cd02316">
    <property type="entry name" value="VcASADH2_like_N"/>
    <property type="match status" value="1"/>
</dbReference>
<comment type="pathway">
    <text evidence="3 15">Amino-acid biosynthesis; L-threonine biosynthesis; L-threonine from L-aspartate: step 2/5.</text>
</comment>
<evidence type="ECO:0000256" key="8">
    <source>
        <dbReference type="ARBA" id="ARBA00022697"/>
    </source>
</evidence>
<evidence type="ECO:0000256" key="3">
    <source>
        <dbReference type="ARBA" id="ARBA00005097"/>
    </source>
</evidence>
<feature type="binding site" evidence="15">
    <location>
        <begin position="160"/>
        <end position="161"/>
    </location>
    <ligand>
        <name>NADP(+)</name>
        <dbReference type="ChEBI" id="CHEBI:58349"/>
    </ligand>
</feature>
<dbReference type="CDD" id="cd18131">
    <property type="entry name" value="ASADH_C_bac_euk_like"/>
    <property type="match status" value="1"/>
</dbReference>
<keyword evidence="10 15" id="KW-0220">Diaminopimelate biosynthesis</keyword>
<feature type="binding site" evidence="15">
    <location>
        <begin position="39"/>
        <end position="40"/>
    </location>
    <ligand>
        <name>NADP(+)</name>
        <dbReference type="ChEBI" id="CHEBI:58349"/>
    </ligand>
</feature>
<sequence>MGYKVVIAGATGNVGREMLNILAERQFPVDEIAVLASRRSQGAEVSFGDKTLKIKDIEQFDFTGWDMALFAIGSDATKKYAPIAAAAGCVVIDNSSLYRYDPDIPLIVPEVNPEAIHGYAKKNIIANPNCSTAQMVVALKPLHDRARIKRVVVSTYQSVSGAGKDGMDELWNQTKGMYVPGQEVAPNKFQKQIAFNVIPQIDVFMEDGTTKEEWKMVVETKKIIDPSIKVTATCVRVPVFVGHSEAVNIEFEDFLDEDEARDILREAPGILVVDKREPGGYTTPVECVGDYATFISRIRQDSTIENGLNLWCVSDNLRKGAALNAVQIAELLGNRVLKKG</sequence>
<dbReference type="GO" id="GO:0004073">
    <property type="term" value="F:aspartate-semialdehyde dehydrogenase activity"/>
    <property type="evidence" value="ECO:0007669"/>
    <property type="project" value="UniProtKB-UniRule"/>
</dbReference>
<keyword evidence="7 15" id="KW-0028">Amino-acid biosynthesis</keyword>
<evidence type="ECO:0000256" key="13">
    <source>
        <dbReference type="ARBA" id="ARBA00023167"/>
    </source>
</evidence>
<dbReference type="PANTHER" id="PTHR46278">
    <property type="entry name" value="DEHYDROGENASE, PUTATIVE-RELATED"/>
    <property type="match status" value="1"/>
</dbReference>
<comment type="subunit">
    <text evidence="5 15">Homodimer.</text>
</comment>
<evidence type="ECO:0000256" key="6">
    <source>
        <dbReference type="ARBA" id="ARBA00013120"/>
    </source>
</evidence>
<dbReference type="GO" id="GO:0051287">
    <property type="term" value="F:NAD binding"/>
    <property type="evidence" value="ECO:0007669"/>
    <property type="project" value="InterPro"/>
</dbReference>
<dbReference type="PIRSF" id="PIRSF000148">
    <property type="entry name" value="ASA_dh"/>
    <property type="match status" value="1"/>
</dbReference>
<dbReference type="AlphaFoldDB" id="A0A1H8KIS5"/>
<dbReference type="UniPathway" id="UPA00050">
    <property type="reaction ID" value="UER00463"/>
</dbReference>
<feature type="binding site" evidence="15">
    <location>
        <position position="236"/>
    </location>
    <ligand>
        <name>substrate</name>
    </ligand>
</feature>
<keyword evidence="8 15" id="KW-0791">Threonine biosynthesis</keyword>
<dbReference type="GO" id="GO:0050661">
    <property type="term" value="F:NADP binding"/>
    <property type="evidence" value="ECO:0007669"/>
    <property type="project" value="UniProtKB-UniRule"/>
</dbReference>
<comment type="pathway">
    <text evidence="1 15">Amino-acid biosynthesis; L-methionine biosynthesis via de novo pathway; L-homoserine from L-aspartate: step 2/3.</text>
</comment>
<evidence type="ECO:0000256" key="9">
    <source>
        <dbReference type="ARBA" id="ARBA00022857"/>
    </source>
</evidence>
<dbReference type="UniPathway" id="UPA00051">
    <property type="reaction ID" value="UER00464"/>
</dbReference>
<evidence type="ECO:0000256" key="1">
    <source>
        <dbReference type="ARBA" id="ARBA00005021"/>
    </source>
</evidence>
<dbReference type="EMBL" id="FODE01000022">
    <property type="protein sequence ID" value="SEN92863.1"/>
    <property type="molecule type" value="Genomic_DNA"/>
</dbReference>
<name>A0A1H8KIS5_9RHOB</name>
<feature type="binding site" evidence="15">
    <location>
        <position position="180"/>
    </location>
    <ligand>
        <name>NADP(+)</name>
        <dbReference type="ChEBI" id="CHEBI:58349"/>
    </ligand>
</feature>
<dbReference type="GO" id="GO:0009088">
    <property type="term" value="P:threonine biosynthetic process"/>
    <property type="evidence" value="ECO:0007669"/>
    <property type="project" value="UniProtKB-UniRule"/>
</dbReference>
<evidence type="ECO:0000256" key="11">
    <source>
        <dbReference type="ARBA" id="ARBA00023002"/>
    </source>
</evidence>
<keyword evidence="13 15" id="KW-0486">Methionine biosynthesis</keyword>
<evidence type="ECO:0000256" key="5">
    <source>
        <dbReference type="ARBA" id="ARBA00011738"/>
    </source>
</evidence>
<accession>A0A1H8KIS5</accession>
<dbReference type="STRING" id="34002.SAMN04489859_102253"/>
<feature type="active site" description="Acyl-thioester intermediate" evidence="15 16">
    <location>
        <position position="130"/>
    </location>
</feature>
<dbReference type="EC" id="1.2.1.11" evidence="6 15"/>
<evidence type="ECO:0000256" key="16">
    <source>
        <dbReference type="PIRSR" id="PIRSR000148-1"/>
    </source>
</evidence>
<protein>
    <recommendedName>
        <fullName evidence="6 15">Aspartate-semialdehyde dehydrogenase</fullName>
        <shortName evidence="15">ASA dehydrogenase</shortName>
        <shortName evidence="15">ASADH</shortName>
        <ecNumber evidence="6 15">1.2.1.11</ecNumber>
    </recommendedName>
    <alternativeName>
        <fullName evidence="15">Aspartate-beta-semialdehyde dehydrogenase</fullName>
    </alternativeName>
</protein>
<comment type="similarity">
    <text evidence="4 15">Belongs to the aspartate-semialdehyde dehydrogenase family.</text>
</comment>
<feature type="active site" description="Proton acceptor" evidence="15 16">
    <location>
        <position position="243"/>
    </location>
</feature>
<dbReference type="OrthoDB" id="9805684at2"/>
<evidence type="ECO:0000256" key="4">
    <source>
        <dbReference type="ARBA" id="ARBA00010584"/>
    </source>
</evidence>
<dbReference type="Gene3D" id="3.30.360.10">
    <property type="entry name" value="Dihydrodipicolinate Reductase, domain 2"/>
    <property type="match status" value="1"/>
</dbReference>
<proteinExistence type="inferred from homology"/>
<dbReference type="NCBIfam" id="NF011456">
    <property type="entry name" value="PRK14874.1"/>
    <property type="match status" value="1"/>
</dbReference>
<dbReference type="InterPro" id="IPR012280">
    <property type="entry name" value="Semialdhyde_DH_dimer_dom"/>
</dbReference>
<organism evidence="18 19">
    <name type="scientific">Paracoccus alcaliphilus</name>
    <dbReference type="NCBI Taxonomy" id="34002"/>
    <lineage>
        <taxon>Bacteria</taxon>
        <taxon>Pseudomonadati</taxon>
        <taxon>Pseudomonadota</taxon>
        <taxon>Alphaproteobacteria</taxon>
        <taxon>Rhodobacterales</taxon>
        <taxon>Paracoccaceae</taxon>
        <taxon>Paracoccus</taxon>
    </lineage>
</organism>
<evidence type="ECO:0000256" key="14">
    <source>
        <dbReference type="ARBA" id="ARBA00047891"/>
    </source>
</evidence>
<keyword evidence="9 15" id="KW-0521">NADP</keyword>
<dbReference type="GO" id="GO:0009089">
    <property type="term" value="P:lysine biosynthetic process via diaminopimelate"/>
    <property type="evidence" value="ECO:0007669"/>
    <property type="project" value="UniProtKB-UniRule"/>
</dbReference>
<dbReference type="InterPro" id="IPR036291">
    <property type="entry name" value="NAD(P)-bd_dom_sf"/>
</dbReference>
<keyword evidence="19" id="KW-1185">Reference proteome</keyword>
<dbReference type="SMART" id="SM00859">
    <property type="entry name" value="Semialdhyde_dh"/>
    <property type="match status" value="1"/>
</dbReference>
<gene>
    <name evidence="15" type="primary">asd</name>
    <name evidence="18" type="ORF">SAMN04489859_102253</name>
</gene>
<evidence type="ECO:0000256" key="2">
    <source>
        <dbReference type="ARBA" id="ARBA00005076"/>
    </source>
</evidence>
<dbReference type="InterPro" id="IPR012080">
    <property type="entry name" value="Asp_semialdehyde_DH"/>
</dbReference>
<feature type="binding site" evidence="15">
    <location>
        <position position="157"/>
    </location>
    <ligand>
        <name>substrate</name>
    </ligand>
</feature>
<evidence type="ECO:0000256" key="10">
    <source>
        <dbReference type="ARBA" id="ARBA00022915"/>
    </source>
</evidence>
<comment type="function">
    <text evidence="15">Catalyzes the NADPH-dependent formation of L-aspartate-semialdehyde (L-ASA) by the reductive dephosphorylation of L-aspartyl-4-phosphate.</text>
</comment>
<dbReference type="HAMAP" id="MF_02121">
    <property type="entry name" value="ASADH"/>
    <property type="match status" value="1"/>
</dbReference>
<evidence type="ECO:0000256" key="12">
    <source>
        <dbReference type="ARBA" id="ARBA00023154"/>
    </source>
</evidence>
<feature type="binding site" evidence="15">
    <location>
        <position position="316"/>
    </location>
    <ligand>
        <name>NADP(+)</name>
        <dbReference type="ChEBI" id="CHEBI:58349"/>
    </ligand>
</feature>
<dbReference type="RefSeq" id="WP_090613945.1">
    <property type="nucleotide sequence ID" value="NZ_CP067124.1"/>
</dbReference>
<reference evidence="18 19" key="1">
    <citation type="submission" date="2016-10" db="EMBL/GenBank/DDBJ databases">
        <authorList>
            <person name="de Groot N.N."/>
        </authorList>
    </citation>
    <scope>NUCLEOTIDE SEQUENCE [LARGE SCALE GENOMIC DNA]</scope>
    <source>
        <strain evidence="18 19">DSM 8512</strain>
    </source>
</reference>
<evidence type="ECO:0000256" key="15">
    <source>
        <dbReference type="HAMAP-Rule" id="MF_02121"/>
    </source>
</evidence>
<dbReference type="GO" id="GO:0019877">
    <property type="term" value="P:diaminopimelate biosynthetic process"/>
    <property type="evidence" value="ECO:0007669"/>
    <property type="project" value="UniProtKB-UniRule"/>
</dbReference>
<feature type="domain" description="Semialdehyde dehydrogenase NAD-binding" evidence="17">
    <location>
        <begin position="4"/>
        <end position="119"/>
    </location>
</feature>
<dbReference type="Gene3D" id="3.40.50.720">
    <property type="entry name" value="NAD(P)-binding Rossmann-like Domain"/>
    <property type="match status" value="1"/>
</dbReference>
<dbReference type="SUPFAM" id="SSF55347">
    <property type="entry name" value="Glyceraldehyde-3-phosphate dehydrogenase-like, C-terminal domain"/>
    <property type="match status" value="1"/>
</dbReference>
<comment type="caution">
    <text evidence="15">Lacks conserved residue(s) required for the propagation of feature annotation.</text>
</comment>
<dbReference type="PANTHER" id="PTHR46278:SF2">
    <property type="entry name" value="ASPARTATE-SEMIALDEHYDE DEHYDROGENASE"/>
    <property type="match status" value="1"/>
</dbReference>
<evidence type="ECO:0000313" key="18">
    <source>
        <dbReference type="EMBL" id="SEN92863.1"/>
    </source>
</evidence>
<dbReference type="InterPro" id="IPR005986">
    <property type="entry name" value="Asp_semialdehyde_DH_beta"/>
</dbReference>
<dbReference type="GO" id="GO:0009097">
    <property type="term" value="P:isoleucine biosynthetic process"/>
    <property type="evidence" value="ECO:0007669"/>
    <property type="project" value="UniProtKB-UniRule"/>
</dbReference>
<evidence type="ECO:0000256" key="7">
    <source>
        <dbReference type="ARBA" id="ARBA00022605"/>
    </source>
</evidence>
<comment type="pathway">
    <text evidence="2 15">Amino-acid biosynthesis; L-lysine biosynthesis via DAP pathway; (S)-tetrahydrodipicolinate from L-aspartate: step 2/4.</text>
</comment>
<dbReference type="SUPFAM" id="SSF51735">
    <property type="entry name" value="NAD(P)-binding Rossmann-fold domains"/>
    <property type="match status" value="1"/>
</dbReference>
<dbReference type="GO" id="GO:0046983">
    <property type="term" value="F:protein dimerization activity"/>
    <property type="evidence" value="ECO:0007669"/>
    <property type="project" value="InterPro"/>
</dbReference>
<dbReference type="NCBIfam" id="TIGR01296">
    <property type="entry name" value="asd_B"/>
    <property type="match status" value="1"/>
</dbReference>
<feature type="binding site" evidence="15">
    <location>
        <begin position="11"/>
        <end position="14"/>
    </location>
    <ligand>
        <name>NADP(+)</name>
        <dbReference type="ChEBI" id="CHEBI:58349"/>
    </ligand>
</feature>
<dbReference type="UniPathway" id="UPA00034">
    <property type="reaction ID" value="UER00016"/>
</dbReference>